<organism evidence="2 3">
    <name type="scientific">Plantibacter flavus</name>
    <dbReference type="NCBI Taxonomy" id="150123"/>
    <lineage>
        <taxon>Bacteria</taxon>
        <taxon>Bacillati</taxon>
        <taxon>Actinomycetota</taxon>
        <taxon>Actinomycetes</taxon>
        <taxon>Micrococcales</taxon>
        <taxon>Microbacteriaceae</taxon>
        <taxon>Plantibacter</taxon>
    </lineage>
</organism>
<dbReference type="PANTHER" id="PTHR43586:SF15">
    <property type="entry name" value="BLR3095 PROTEIN"/>
    <property type="match status" value="1"/>
</dbReference>
<accession>A0A3N2C1A2</accession>
<proteinExistence type="predicted"/>
<protein>
    <submittedName>
        <fullName evidence="2">Selenocysteine lyase/cysteine desulfurase</fullName>
    </submittedName>
</protein>
<evidence type="ECO:0000313" key="3">
    <source>
        <dbReference type="Proteomes" id="UP000266915"/>
    </source>
</evidence>
<reference evidence="2 3" key="1">
    <citation type="submission" date="2018-11" db="EMBL/GenBank/DDBJ databases">
        <title>Sequencing the genomes of 1000 actinobacteria strains.</title>
        <authorList>
            <person name="Klenk H.-P."/>
        </authorList>
    </citation>
    <scope>NUCLEOTIDE SEQUENCE [LARGE SCALE GENOMIC DNA]</scope>
    <source>
        <strain evidence="2 3">DSM 14012</strain>
    </source>
</reference>
<dbReference type="InterPro" id="IPR000192">
    <property type="entry name" value="Aminotrans_V_dom"/>
</dbReference>
<dbReference type="PANTHER" id="PTHR43586">
    <property type="entry name" value="CYSTEINE DESULFURASE"/>
    <property type="match status" value="1"/>
</dbReference>
<dbReference type="Pfam" id="PF00266">
    <property type="entry name" value="Aminotran_5"/>
    <property type="match status" value="1"/>
</dbReference>
<dbReference type="InterPro" id="IPR015422">
    <property type="entry name" value="PyrdxlP-dep_Trfase_small"/>
</dbReference>
<dbReference type="RefSeq" id="WP_085510484.1">
    <property type="nucleotide sequence ID" value="NZ_FXAP01000001.1"/>
</dbReference>
<keyword evidence="2" id="KW-0456">Lyase</keyword>
<sequence length="388" mass="41051">MSRSTPASEPDEPETASGLETFRAGFGEVAGYLNYGSVGPLAASAVLEAARWNDVLASATPGTLGAVDGQDERMRTAVGTLTGFRADQVVAQPNTSQGLMHAMFGLSGTVLLSRLEYPTLPLAAERAAEHRHLLTPRWLETRRGHVTAESVREQLDDTVTAVAVSLVDYRTGYVCDLEAVREVIGDRLLIVDAIQGFGVVDAPYAVADVVASGGQKWMRAGWGTGFLALSDRAVERLEPVFSGVTGTDEAWPFSATPAPSRSSRAYSITRPDPLAAARFAASLEDTVAVGTATVHAAIAELTAEVIELADEFGVAVVSSRDEHERAGIVVLEPEESVLDTLWTSLENHGVTATMRAGAVRLSVHAGTSRQTLDQLRGALLSFATAASY</sequence>
<evidence type="ECO:0000259" key="1">
    <source>
        <dbReference type="Pfam" id="PF00266"/>
    </source>
</evidence>
<feature type="domain" description="Aminotransferase class V" evidence="1">
    <location>
        <begin position="98"/>
        <end position="350"/>
    </location>
</feature>
<dbReference type="Gene3D" id="3.90.1150.10">
    <property type="entry name" value="Aspartate Aminotransferase, domain 1"/>
    <property type="match status" value="1"/>
</dbReference>
<dbReference type="EMBL" id="RKHL01000001">
    <property type="protein sequence ID" value="ROR81279.1"/>
    <property type="molecule type" value="Genomic_DNA"/>
</dbReference>
<name>A0A3N2C1A2_9MICO</name>
<dbReference type="Proteomes" id="UP000266915">
    <property type="component" value="Unassembled WGS sequence"/>
</dbReference>
<dbReference type="InterPro" id="IPR015421">
    <property type="entry name" value="PyrdxlP-dep_Trfase_major"/>
</dbReference>
<dbReference type="Gene3D" id="3.40.640.10">
    <property type="entry name" value="Type I PLP-dependent aspartate aminotransferase-like (Major domain)"/>
    <property type="match status" value="1"/>
</dbReference>
<dbReference type="AlphaFoldDB" id="A0A3N2C1A2"/>
<comment type="caution">
    <text evidence="2">The sequence shown here is derived from an EMBL/GenBank/DDBJ whole genome shotgun (WGS) entry which is preliminary data.</text>
</comment>
<dbReference type="SUPFAM" id="SSF53383">
    <property type="entry name" value="PLP-dependent transferases"/>
    <property type="match status" value="1"/>
</dbReference>
<dbReference type="GO" id="GO:0016829">
    <property type="term" value="F:lyase activity"/>
    <property type="evidence" value="ECO:0007669"/>
    <property type="project" value="UniProtKB-KW"/>
</dbReference>
<evidence type="ECO:0000313" key="2">
    <source>
        <dbReference type="EMBL" id="ROR81279.1"/>
    </source>
</evidence>
<keyword evidence="3" id="KW-1185">Reference proteome</keyword>
<gene>
    <name evidence="2" type="ORF">EDD42_1335</name>
</gene>
<dbReference type="InterPro" id="IPR015424">
    <property type="entry name" value="PyrdxlP-dep_Trfase"/>
</dbReference>